<evidence type="ECO:0000256" key="1">
    <source>
        <dbReference type="SAM" id="MobiDB-lite"/>
    </source>
</evidence>
<name>A0A934PX88_9BURK</name>
<reference evidence="2" key="1">
    <citation type="submission" date="2020-12" db="EMBL/GenBank/DDBJ databases">
        <title>Ramlibacter sp. nov., isolated from a freshwater alga, Cryptomonas.</title>
        <authorList>
            <person name="Kim H.M."/>
            <person name="Jeon C.O."/>
        </authorList>
    </citation>
    <scope>NUCLEOTIDE SEQUENCE</scope>
    <source>
        <strain evidence="2">CrO1</strain>
    </source>
</reference>
<feature type="region of interest" description="Disordered" evidence="1">
    <location>
        <begin position="1"/>
        <end position="126"/>
    </location>
</feature>
<sequence length="126" mass="12586">MAYSSILGGDRAPAQPSGRSSDLLGPSDNSDSGSDALGTTELHADSDGVGTGERGAVYGPDAVEGADIAPDRVVRMDADGEELGEAVDDGPGSGKGFPEADPDGQEMTDLDADSDADADESDGANR</sequence>
<evidence type="ECO:0000313" key="2">
    <source>
        <dbReference type="EMBL" id="MBK0391018.1"/>
    </source>
</evidence>
<proteinExistence type="predicted"/>
<dbReference type="RefSeq" id="WP_200785867.1">
    <property type="nucleotide sequence ID" value="NZ_JAEDAO010000001.1"/>
</dbReference>
<feature type="compositionally biased region" description="Acidic residues" evidence="1">
    <location>
        <begin position="79"/>
        <end position="88"/>
    </location>
</feature>
<dbReference type="AlphaFoldDB" id="A0A934PX88"/>
<feature type="compositionally biased region" description="Basic and acidic residues" evidence="1">
    <location>
        <begin position="69"/>
        <end position="78"/>
    </location>
</feature>
<accession>A0A934PX88</accession>
<evidence type="ECO:0000313" key="3">
    <source>
        <dbReference type="Proteomes" id="UP000617041"/>
    </source>
</evidence>
<organism evidence="2 3">
    <name type="scientific">Ramlibacter algicola</name>
    <dbReference type="NCBI Taxonomy" id="2795217"/>
    <lineage>
        <taxon>Bacteria</taxon>
        <taxon>Pseudomonadati</taxon>
        <taxon>Pseudomonadota</taxon>
        <taxon>Betaproteobacteria</taxon>
        <taxon>Burkholderiales</taxon>
        <taxon>Comamonadaceae</taxon>
        <taxon>Ramlibacter</taxon>
    </lineage>
</organism>
<protein>
    <recommendedName>
        <fullName evidence="4">Chemotaxis protein</fullName>
    </recommendedName>
</protein>
<keyword evidence="3" id="KW-1185">Reference proteome</keyword>
<dbReference type="Proteomes" id="UP000617041">
    <property type="component" value="Unassembled WGS sequence"/>
</dbReference>
<comment type="caution">
    <text evidence="2">The sequence shown here is derived from an EMBL/GenBank/DDBJ whole genome shotgun (WGS) entry which is preliminary data.</text>
</comment>
<evidence type="ECO:0008006" key="4">
    <source>
        <dbReference type="Google" id="ProtNLM"/>
    </source>
</evidence>
<feature type="compositionally biased region" description="Acidic residues" evidence="1">
    <location>
        <begin position="100"/>
        <end position="126"/>
    </location>
</feature>
<gene>
    <name evidence="2" type="ORF">I8E28_00315</name>
</gene>
<dbReference type="EMBL" id="JAEDAO010000001">
    <property type="protein sequence ID" value="MBK0391018.1"/>
    <property type="molecule type" value="Genomic_DNA"/>
</dbReference>